<proteinExistence type="predicted"/>
<dbReference type="EMBL" id="JAETXX010000001">
    <property type="protein sequence ID" value="MCF8713509.1"/>
    <property type="molecule type" value="Genomic_DNA"/>
</dbReference>
<evidence type="ECO:0000256" key="1">
    <source>
        <dbReference type="SAM" id="Phobius"/>
    </source>
</evidence>
<evidence type="ECO:0008006" key="4">
    <source>
        <dbReference type="Google" id="ProtNLM"/>
    </source>
</evidence>
<protein>
    <recommendedName>
        <fullName evidence="4">DUF2721 domain-containing protein</fullName>
    </recommendedName>
</protein>
<dbReference type="RefSeq" id="WP_236957479.1">
    <property type="nucleotide sequence ID" value="NZ_JAETXX010000001.1"/>
</dbReference>
<keyword evidence="1" id="KW-1133">Transmembrane helix</keyword>
<name>A0ABS9IZA3_9FLAO</name>
<dbReference type="Proteomes" id="UP000829517">
    <property type="component" value="Unassembled WGS sequence"/>
</dbReference>
<feature type="transmembrane region" description="Helical" evidence="1">
    <location>
        <begin position="92"/>
        <end position="112"/>
    </location>
</feature>
<feature type="transmembrane region" description="Helical" evidence="1">
    <location>
        <begin position="12"/>
        <end position="35"/>
    </location>
</feature>
<keyword evidence="3" id="KW-1185">Reference proteome</keyword>
<evidence type="ECO:0000313" key="2">
    <source>
        <dbReference type="EMBL" id="MCF8713509.1"/>
    </source>
</evidence>
<sequence length="129" mass="14300">MNWYIPITILPGLGMLILSTATQMMGLSSEIAGLISKKCNSFQHDIANRKIKQLGLLTRASTLLYTATGCYVLSGIMGAIYEVESIWSLPSLILYVGTVLMFIGISILIVYASRTVIIRRIQFDNNHLM</sequence>
<reference evidence="2 3" key="1">
    <citation type="submission" date="2021-01" db="EMBL/GenBank/DDBJ databases">
        <title>Genome sequencing of Joostella atrarenae M1-2 (= KCTC 23194).</title>
        <authorList>
            <person name="Zakaria M.R."/>
            <person name="Lam M.Q."/>
            <person name="Chong C.S."/>
        </authorList>
    </citation>
    <scope>NUCLEOTIDE SEQUENCE [LARGE SCALE GENOMIC DNA]</scope>
    <source>
        <strain evidence="2 3">M1-2</strain>
    </source>
</reference>
<gene>
    <name evidence="2" type="ORF">JM658_01605</name>
</gene>
<comment type="caution">
    <text evidence="2">The sequence shown here is derived from an EMBL/GenBank/DDBJ whole genome shotgun (WGS) entry which is preliminary data.</text>
</comment>
<accession>A0ABS9IZA3</accession>
<organism evidence="2 3">
    <name type="scientific">Joostella atrarenae</name>
    <dbReference type="NCBI Taxonomy" id="679257"/>
    <lineage>
        <taxon>Bacteria</taxon>
        <taxon>Pseudomonadati</taxon>
        <taxon>Bacteroidota</taxon>
        <taxon>Flavobacteriia</taxon>
        <taxon>Flavobacteriales</taxon>
        <taxon>Flavobacteriaceae</taxon>
        <taxon>Joostella</taxon>
    </lineage>
</organism>
<feature type="transmembrane region" description="Helical" evidence="1">
    <location>
        <begin position="56"/>
        <end position="80"/>
    </location>
</feature>
<keyword evidence="1" id="KW-0472">Membrane</keyword>
<evidence type="ECO:0000313" key="3">
    <source>
        <dbReference type="Proteomes" id="UP000829517"/>
    </source>
</evidence>
<keyword evidence="1" id="KW-0812">Transmembrane</keyword>